<dbReference type="STRING" id="325240.Sbal_1072"/>
<evidence type="ECO:0000313" key="5">
    <source>
        <dbReference type="Proteomes" id="UP000001557"/>
    </source>
</evidence>
<evidence type="ECO:0000256" key="1">
    <source>
        <dbReference type="PROSITE-ProRule" id="PRU01360"/>
    </source>
</evidence>
<dbReference type="Gene3D" id="2.170.130.10">
    <property type="entry name" value="TonB-dependent receptor, plug domain"/>
    <property type="match status" value="1"/>
</dbReference>
<sequence precursor="true">MNTKTIIKLWKGNEMRPSIFKKTVLATNIAILLGSAVSISAVAADAAATTAAPENIEKIEVRGIRASQQANLNAKRFSDSTVDAITAEDIGKFPDKNVAESLQRIPGVTIQRQFGEGAGVSIRGAGQDLTLTTLNGQNVASTGWFVLEPAKRSFNYELLPSELVGNLEVYKSSQADLAEGGVGGTVVVNTRKPLDMDSMTFFASAEAQYQSDSGETDPQFSGLGSWKNDDETFGVLVSGVMQNRSLQRQGDEAFWEWGAGPVYWSTQTGHF</sequence>
<keyword evidence="2" id="KW-0732">Signal</keyword>
<gene>
    <name evidence="4" type="ordered locus">Sbal_1072</name>
</gene>
<feature type="domain" description="TonB-dependent receptor plug" evidence="3">
    <location>
        <begin position="76"/>
        <end position="185"/>
    </location>
</feature>
<accession>A3D1I2</accession>
<dbReference type="GO" id="GO:0009279">
    <property type="term" value="C:cell outer membrane"/>
    <property type="evidence" value="ECO:0007669"/>
    <property type="project" value="UniProtKB-SubCell"/>
</dbReference>
<dbReference type="KEGG" id="sbl:Sbal_1072"/>
<dbReference type="Pfam" id="PF07715">
    <property type="entry name" value="Plug"/>
    <property type="match status" value="1"/>
</dbReference>
<feature type="chain" id="PRO_5002652160" evidence="2">
    <location>
        <begin position="44"/>
        <end position="271"/>
    </location>
</feature>
<dbReference type="PANTHER" id="PTHR40980:SF3">
    <property type="entry name" value="TONB-DEPENDENT RECEPTOR-LIKE BETA-BARREL DOMAIN-CONTAINING PROTEIN"/>
    <property type="match status" value="1"/>
</dbReference>
<dbReference type="Proteomes" id="UP000001557">
    <property type="component" value="Chromosome"/>
</dbReference>
<organism evidence="4 5">
    <name type="scientific">Shewanella baltica (strain OS155 / ATCC BAA-1091)</name>
    <dbReference type="NCBI Taxonomy" id="325240"/>
    <lineage>
        <taxon>Bacteria</taxon>
        <taxon>Pseudomonadati</taxon>
        <taxon>Pseudomonadota</taxon>
        <taxon>Gammaproteobacteria</taxon>
        <taxon>Alteromonadales</taxon>
        <taxon>Shewanellaceae</taxon>
        <taxon>Shewanella</taxon>
    </lineage>
</organism>
<dbReference type="SUPFAM" id="SSF56935">
    <property type="entry name" value="Porins"/>
    <property type="match status" value="1"/>
</dbReference>
<evidence type="ECO:0000259" key="3">
    <source>
        <dbReference type="Pfam" id="PF07715"/>
    </source>
</evidence>
<dbReference type="HOGENOM" id="CLU_101778_0_0_6"/>
<protein>
    <submittedName>
        <fullName evidence="4">TonB-dependent receptor, plug</fullName>
    </submittedName>
</protein>
<comment type="similarity">
    <text evidence="1">Belongs to the TonB-dependent receptor family.</text>
</comment>
<proteinExistence type="inferred from homology"/>
<keyword evidence="1" id="KW-0813">Transport</keyword>
<keyword evidence="1" id="KW-0998">Cell outer membrane</keyword>
<evidence type="ECO:0000256" key="2">
    <source>
        <dbReference type="SAM" id="SignalP"/>
    </source>
</evidence>
<comment type="subcellular location">
    <subcellularLocation>
        <location evidence="1">Cell outer membrane</location>
        <topology evidence="1">Multi-pass membrane protein</topology>
    </subcellularLocation>
</comment>
<dbReference type="PANTHER" id="PTHR40980">
    <property type="entry name" value="PLUG DOMAIN-CONTAINING PROTEIN"/>
    <property type="match status" value="1"/>
</dbReference>
<keyword evidence="4" id="KW-0675">Receptor</keyword>
<dbReference type="PROSITE" id="PS52016">
    <property type="entry name" value="TONB_DEPENDENT_REC_3"/>
    <property type="match status" value="1"/>
</dbReference>
<dbReference type="EMBL" id="CP000563">
    <property type="protein sequence ID" value="ABN60595.1"/>
    <property type="molecule type" value="Genomic_DNA"/>
</dbReference>
<dbReference type="InterPro" id="IPR037066">
    <property type="entry name" value="Plug_dom_sf"/>
</dbReference>
<feature type="signal peptide" evidence="2">
    <location>
        <begin position="1"/>
        <end position="43"/>
    </location>
</feature>
<keyword evidence="5" id="KW-1185">Reference proteome</keyword>
<keyword evidence="1" id="KW-0812">Transmembrane</keyword>
<name>A3D1I2_SHEB5</name>
<keyword evidence="1" id="KW-1134">Transmembrane beta strand</keyword>
<dbReference type="InterPro" id="IPR039426">
    <property type="entry name" value="TonB-dep_rcpt-like"/>
</dbReference>
<reference evidence="4 5" key="1">
    <citation type="submission" date="2007-02" db="EMBL/GenBank/DDBJ databases">
        <title>Complete sequence of chromosome of Shewanella baltica OS155.</title>
        <authorList>
            <consortium name="US DOE Joint Genome Institute"/>
            <person name="Copeland A."/>
            <person name="Lucas S."/>
            <person name="Lapidus A."/>
            <person name="Barry K."/>
            <person name="Detter J.C."/>
            <person name="Glavina del Rio T."/>
            <person name="Hammon N."/>
            <person name="Israni S."/>
            <person name="Dalin E."/>
            <person name="Tice H."/>
            <person name="Pitluck S."/>
            <person name="Sims D.R."/>
            <person name="Brettin T."/>
            <person name="Bruce D."/>
            <person name="Han C."/>
            <person name="Tapia R."/>
            <person name="Brainard J."/>
            <person name="Schmutz J."/>
            <person name="Larimer F."/>
            <person name="Land M."/>
            <person name="Hauser L."/>
            <person name="Kyrpides N."/>
            <person name="Mikhailova N."/>
            <person name="Brettar I."/>
            <person name="Klappenbach J."/>
            <person name="Konstantinidis K."/>
            <person name="Rodrigues J."/>
            <person name="Tiedje J."/>
            <person name="Richardson P."/>
        </authorList>
    </citation>
    <scope>NUCLEOTIDE SEQUENCE [LARGE SCALE GENOMIC DNA]</scope>
    <source>
        <strain evidence="5">OS155 / ATCC BAA-1091</strain>
    </source>
</reference>
<dbReference type="AlphaFoldDB" id="A3D1I2"/>
<evidence type="ECO:0000313" key="4">
    <source>
        <dbReference type="EMBL" id="ABN60595.1"/>
    </source>
</evidence>
<dbReference type="InterPro" id="IPR012910">
    <property type="entry name" value="Plug_dom"/>
</dbReference>
<keyword evidence="1" id="KW-0472">Membrane</keyword>